<evidence type="ECO:0000313" key="6">
    <source>
        <dbReference type="Proteomes" id="UP000070444"/>
    </source>
</evidence>
<evidence type="ECO:0000256" key="1">
    <source>
        <dbReference type="ARBA" id="ARBA00010603"/>
    </source>
</evidence>
<organism evidence="5 6">
    <name type="scientific">Conidiobolus coronatus (strain ATCC 28846 / CBS 209.66 / NRRL 28638)</name>
    <name type="common">Delacroixia coronata</name>
    <dbReference type="NCBI Taxonomy" id="796925"/>
    <lineage>
        <taxon>Eukaryota</taxon>
        <taxon>Fungi</taxon>
        <taxon>Fungi incertae sedis</taxon>
        <taxon>Zoopagomycota</taxon>
        <taxon>Entomophthoromycotina</taxon>
        <taxon>Entomophthoromycetes</taxon>
        <taxon>Entomophthorales</taxon>
        <taxon>Ancylistaceae</taxon>
        <taxon>Conidiobolus</taxon>
    </lineage>
</organism>
<dbReference type="InterPro" id="IPR019142">
    <property type="entry name" value="Dymeclin"/>
</dbReference>
<dbReference type="Proteomes" id="UP000070444">
    <property type="component" value="Unassembled WGS sequence"/>
</dbReference>
<dbReference type="Pfam" id="PF09742">
    <property type="entry name" value="Dymeclin"/>
    <property type="match status" value="1"/>
</dbReference>
<protein>
    <recommendedName>
        <fullName evidence="2">Dymeclin</fullName>
    </recommendedName>
</protein>
<accession>A0A137P3F9</accession>
<keyword evidence="3" id="KW-0519">Myristate</keyword>
<dbReference type="AlphaFoldDB" id="A0A137P3F9"/>
<dbReference type="OrthoDB" id="10253409at2759"/>
<sequence>MTNPLRFPKGSTDPLMDITREDKLPDSFVNKRKTNQPIAGAYSHPTSLYEIQAILSKITELSDITSLENIFSADAFCLTLNREEEDIIIRTINKYSPELIFDHNCNKINRIVKFIISSCPVRSSIKVKPQISNSVSNALFFTQKLIKLMLNSLYFNQLVAQIDGPAKEINIPKEFNFLDSKKDKPQYFVFIDWLIEVVISLELESIVSINFYHQALVTLLTLASHDSYSLDDAYVLNYILINHGHNANIIINRCLSLYFVPKTLEGYSLTGMFSYAYSCLFDGIGVAAKQQNRLDFRLKSAHYPNTLSYLAVHLISLLCFTNTIDNKNPFIKVFEDYFEPISGGGSGVEGTDFFRLDISQVYYILTPNLHIEETSVLFYLFSIKNTEFLNYCCSVAEPDKLIIPIIKLIYESAIQNNKLAHCHILLPTLLAFCNDSLYIESLQKTMVHKQAWFQERLFRSIPLCELIMLVVIKVFNINLVGIKNQFIHSLSLSCIASLGKQLHNIHPLLVQKIISLVDIGYKNLLKYGQPNRDRGDKLEGIKIFEEIIYIVLITINTIVAKGLPSSSQFVYGLLLRNDKLLQLQSHPLISPIVENLLAVVSYYQSKLSEIDSQLMTADELMVKVQQISKACNPQNNKPLPTLSIQYIQIDSNYDFWKMYVWILIELRAPVLLTDQLIKDDIQSWWS</sequence>
<dbReference type="GO" id="GO:0007030">
    <property type="term" value="P:Golgi organization"/>
    <property type="evidence" value="ECO:0007669"/>
    <property type="project" value="TreeGrafter"/>
</dbReference>
<evidence type="ECO:0000256" key="3">
    <source>
        <dbReference type="ARBA" id="ARBA00022707"/>
    </source>
</evidence>
<comment type="similarity">
    <text evidence="1">Belongs to the dymeclin family.</text>
</comment>
<proteinExistence type="inferred from homology"/>
<dbReference type="GO" id="GO:0005794">
    <property type="term" value="C:Golgi apparatus"/>
    <property type="evidence" value="ECO:0007669"/>
    <property type="project" value="TreeGrafter"/>
</dbReference>
<dbReference type="EMBL" id="KQ964530">
    <property type="protein sequence ID" value="KXN69552.1"/>
    <property type="molecule type" value="Genomic_DNA"/>
</dbReference>
<keyword evidence="4" id="KW-0449">Lipoprotein</keyword>
<evidence type="ECO:0000313" key="5">
    <source>
        <dbReference type="EMBL" id="KXN69552.1"/>
    </source>
</evidence>
<keyword evidence="6" id="KW-1185">Reference proteome</keyword>
<reference evidence="5 6" key="1">
    <citation type="journal article" date="2015" name="Genome Biol. Evol.">
        <title>Phylogenomic analyses indicate that early fungi evolved digesting cell walls of algal ancestors of land plants.</title>
        <authorList>
            <person name="Chang Y."/>
            <person name="Wang S."/>
            <person name="Sekimoto S."/>
            <person name="Aerts A.L."/>
            <person name="Choi C."/>
            <person name="Clum A."/>
            <person name="LaButti K.M."/>
            <person name="Lindquist E.A."/>
            <person name="Yee Ngan C."/>
            <person name="Ohm R.A."/>
            <person name="Salamov A.A."/>
            <person name="Grigoriev I.V."/>
            <person name="Spatafora J.W."/>
            <person name="Berbee M.L."/>
        </authorList>
    </citation>
    <scope>NUCLEOTIDE SEQUENCE [LARGE SCALE GENOMIC DNA]</scope>
    <source>
        <strain evidence="5 6">NRRL 28638</strain>
    </source>
</reference>
<dbReference type="PANTHER" id="PTHR12895:SF9">
    <property type="entry name" value="DYMECLIN"/>
    <property type="match status" value="1"/>
</dbReference>
<name>A0A137P3F9_CONC2</name>
<gene>
    <name evidence="5" type="ORF">CONCODRAFT_165605</name>
</gene>
<evidence type="ECO:0000256" key="2">
    <source>
        <dbReference type="ARBA" id="ARBA00015736"/>
    </source>
</evidence>
<dbReference type="STRING" id="796925.A0A137P3F9"/>
<dbReference type="PANTHER" id="PTHR12895">
    <property type="entry name" value="DYMECLIN"/>
    <property type="match status" value="1"/>
</dbReference>
<evidence type="ECO:0000256" key="4">
    <source>
        <dbReference type="ARBA" id="ARBA00023288"/>
    </source>
</evidence>